<dbReference type="Pfam" id="PF01571">
    <property type="entry name" value="GCV_T"/>
    <property type="match status" value="1"/>
</dbReference>
<dbReference type="SUPFAM" id="SSF103025">
    <property type="entry name" value="Folate-binding domain"/>
    <property type="match status" value="1"/>
</dbReference>
<evidence type="ECO:0000259" key="3">
    <source>
        <dbReference type="Pfam" id="PF25455"/>
    </source>
</evidence>
<name>A0A323UQG6_RHOPL</name>
<dbReference type="PIRSF" id="PIRSF006487">
    <property type="entry name" value="GcvT"/>
    <property type="match status" value="1"/>
</dbReference>
<protein>
    <submittedName>
        <fullName evidence="4">Folate-binding protein</fullName>
    </submittedName>
</protein>
<dbReference type="InterPro" id="IPR057460">
    <property type="entry name" value="CAF17_C"/>
</dbReference>
<dbReference type="PANTHER" id="PTHR22602:SF0">
    <property type="entry name" value="TRANSFERASE CAF17, MITOCHONDRIAL-RELATED"/>
    <property type="match status" value="1"/>
</dbReference>
<dbReference type="AlphaFoldDB" id="A0A323UQG6"/>
<sequence>MQAAFLADRGVLKISGPDARHLLNGLVTTDLTKLAPGAGRFGALLTPQGKIVTDFLITELPAEDDGGFLLDCPKPLTDALATKLKFYKLRAKVLIENLSDRLGVLALWGGEPSQPPEMGFRDPRGEQLGWRILVPEILAKATTEALGAMLATADDYDSHRIACGVPAGGVDFGYADAFPHEANMDRLSGVDFNKGCYIGQEVVSRMHHRGTARTRIVRVTFDGAAPQPGSDITAGDKSVGTMGSSATGRGLALLRIDRVAEAREASLPLHAGVVSLQIADPDELTQAQRKTAP</sequence>
<accession>A0A323UQG6</accession>
<evidence type="ECO:0000259" key="2">
    <source>
        <dbReference type="Pfam" id="PF01571"/>
    </source>
</evidence>
<comment type="caution">
    <text evidence="4">The sequence shown here is derived from an EMBL/GenBank/DDBJ whole genome shotgun (WGS) entry which is preliminary data.</text>
</comment>
<dbReference type="Proteomes" id="UP000248134">
    <property type="component" value="Unassembled WGS sequence"/>
</dbReference>
<dbReference type="InterPro" id="IPR017703">
    <property type="entry name" value="YgfZ/GCV_T_CS"/>
</dbReference>
<dbReference type="GO" id="GO:0016226">
    <property type="term" value="P:iron-sulfur cluster assembly"/>
    <property type="evidence" value="ECO:0007669"/>
    <property type="project" value="TreeGrafter"/>
</dbReference>
<keyword evidence="1" id="KW-0809">Transit peptide</keyword>
<feature type="domain" description="CAF17 C-terminal" evidence="3">
    <location>
        <begin position="213"/>
        <end position="284"/>
    </location>
</feature>
<dbReference type="NCBIfam" id="TIGR03317">
    <property type="entry name" value="ygfZ_signature"/>
    <property type="match status" value="1"/>
</dbReference>
<evidence type="ECO:0000313" key="4">
    <source>
        <dbReference type="EMBL" id="PZA09878.1"/>
    </source>
</evidence>
<dbReference type="Gene3D" id="3.30.1360.120">
    <property type="entry name" value="Probable tRNA modification gtpase trme, domain 1"/>
    <property type="match status" value="2"/>
</dbReference>
<dbReference type="InterPro" id="IPR027266">
    <property type="entry name" value="TrmE/GcvT-like"/>
</dbReference>
<reference evidence="4 5" key="1">
    <citation type="submission" date="2018-06" db="EMBL/GenBank/DDBJ databases">
        <title>Draft Whole-Genome Sequence of the purple photosynthetic bacterium Rhodospeudomonas palustris XCP.</title>
        <authorList>
            <person name="Rayyan A."/>
            <person name="Meyer T.E."/>
            <person name="Kyndt J.A."/>
        </authorList>
    </citation>
    <scope>NUCLEOTIDE SEQUENCE [LARGE SCALE GENOMIC DNA]</scope>
    <source>
        <strain evidence="4 5">XCP</strain>
    </source>
</reference>
<organism evidence="4 5">
    <name type="scientific">Rhodopseudomonas palustris</name>
    <dbReference type="NCBI Taxonomy" id="1076"/>
    <lineage>
        <taxon>Bacteria</taxon>
        <taxon>Pseudomonadati</taxon>
        <taxon>Pseudomonadota</taxon>
        <taxon>Alphaproteobacteria</taxon>
        <taxon>Hyphomicrobiales</taxon>
        <taxon>Nitrobacteraceae</taxon>
        <taxon>Rhodopseudomonas</taxon>
    </lineage>
</organism>
<dbReference type="InterPro" id="IPR045179">
    <property type="entry name" value="YgfZ/GcvT"/>
</dbReference>
<evidence type="ECO:0000256" key="1">
    <source>
        <dbReference type="ARBA" id="ARBA00022946"/>
    </source>
</evidence>
<feature type="domain" description="GCVT N-terminal" evidence="2">
    <location>
        <begin position="12"/>
        <end position="109"/>
    </location>
</feature>
<evidence type="ECO:0000313" key="5">
    <source>
        <dbReference type="Proteomes" id="UP000248134"/>
    </source>
</evidence>
<dbReference type="EMBL" id="QKQS01000026">
    <property type="protein sequence ID" value="PZA09878.1"/>
    <property type="molecule type" value="Genomic_DNA"/>
</dbReference>
<dbReference type="PANTHER" id="PTHR22602">
    <property type="entry name" value="TRANSFERASE CAF17, MITOCHONDRIAL-RELATED"/>
    <property type="match status" value="1"/>
</dbReference>
<gene>
    <name evidence="4" type="ORF">DNX69_21240</name>
</gene>
<dbReference type="RefSeq" id="WP_110787984.1">
    <property type="nucleotide sequence ID" value="NZ_QKQS01000026.1"/>
</dbReference>
<dbReference type="OrthoDB" id="9796287at2"/>
<dbReference type="InterPro" id="IPR006222">
    <property type="entry name" value="GCVT_N"/>
</dbReference>
<proteinExistence type="predicted"/>
<dbReference type="Pfam" id="PF25455">
    <property type="entry name" value="Beta-barrel_CAF17_C"/>
    <property type="match status" value="1"/>
</dbReference>